<keyword evidence="7" id="KW-0436">Ligase</keyword>
<dbReference type="EMBL" id="JBHMBK010000025">
    <property type="protein sequence ID" value="MFB9688277.1"/>
    <property type="molecule type" value="Genomic_DNA"/>
</dbReference>
<dbReference type="Gene3D" id="2.30.38.10">
    <property type="entry name" value="Luciferase, Domain 3"/>
    <property type="match status" value="1"/>
</dbReference>
<accession>A0ABV5UAG3</accession>
<evidence type="ECO:0000313" key="14">
    <source>
        <dbReference type="Proteomes" id="UP001589535"/>
    </source>
</evidence>
<gene>
    <name evidence="13" type="ORF">ACFFTO_29215</name>
</gene>
<dbReference type="Gene3D" id="3.40.50.12780">
    <property type="entry name" value="N-terminal domain of ligase-like"/>
    <property type="match status" value="1"/>
</dbReference>
<dbReference type="InterPro" id="IPR042099">
    <property type="entry name" value="ANL_N_sf"/>
</dbReference>
<dbReference type="InterPro" id="IPR000873">
    <property type="entry name" value="AMP-dep_synth/lig_dom"/>
</dbReference>
<comment type="similarity">
    <text evidence="3">Belongs to the ATP-dependent AMP-binding enzyme family. MbtB subfamily.</text>
</comment>
<comment type="cofactor">
    <cofactor evidence="1">
        <name>pantetheine 4'-phosphate</name>
        <dbReference type="ChEBI" id="CHEBI:47942"/>
    </cofactor>
</comment>
<evidence type="ECO:0000256" key="5">
    <source>
        <dbReference type="ARBA" id="ARBA00022450"/>
    </source>
</evidence>
<dbReference type="InterPro" id="IPR020806">
    <property type="entry name" value="PKS_PP-bd"/>
</dbReference>
<dbReference type="PROSITE" id="PS50075">
    <property type="entry name" value="CARRIER"/>
    <property type="match status" value="2"/>
</dbReference>
<name>A0ABV5UAG3_9PSEU</name>
<dbReference type="CDD" id="cd05931">
    <property type="entry name" value="FAAL"/>
    <property type="match status" value="1"/>
</dbReference>
<dbReference type="Pfam" id="PF13193">
    <property type="entry name" value="AMP-binding_C"/>
    <property type="match status" value="1"/>
</dbReference>
<comment type="pathway">
    <text evidence="2">Siderophore biosynthesis; mycobactin biosynthesis.</text>
</comment>
<dbReference type="InterPro" id="IPR045851">
    <property type="entry name" value="AMP-bd_C_sf"/>
</dbReference>
<evidence type="ECO:0000313" key="13">
    <source>
        <dbReference type="EMBL" id="MFB9688277.1"/>
    </source>
</evidence>
<dbReference type="RefSeq" id="WP_378200042.1">
    <property type="nucleotide sequence ID" value="NZ_JBHMBK010000025.1"/>
</dbReference>
<dbReference type="InterPro" id="IPR040097">
    <property type="entry name" value="FAAL/FAAC"/>
</dbReference>
<evidence type="ECO:0000256" key="8">
    <source>
        <dbReference type="ARBA" id="ARBA00022832"/>
    </source>
</evidence>
<dbReference type="Gene3D" id="3.30.300.30">
    <property type="match status" value="2"/>
</dbReference>
<keyword evidence="9" id="KW-0443">Lipid metabolism</keyword>
<evidence type="ECO:0000256" key="7">
    <source>
        <dbReference type="ARBA" id="ARBA00022598"/>
    </source>
</evidence>
<dbReference type="NCBIfam" id="TIGR01733">
    <property type="entry name" value="AA-adenyl-dom"/>
    <property type="match status" value="1"/>
</dbReference>
<dbReference type="CDD" id="cd19535">
    <property type="entry name" value="Cyc_NRPS"/>
    <property type="match status" value="1"/>
</dbReference>
<dbReference type="PANTHER" id="PTHR45527">
    <property type="entry name" value="NONRIBOSOMAL PEPTIDE SYNTHETASE"/>
    <property type="match status" value="1"/>
</dbReference>
<dbReference type="Gene3D" id="3.30.559.30">
    <property type="entry name" value="Nonribosomal peptide synthetase, condensation domain"/>
    <property type="match status" value="1"/>
</dbReference>
<evidence type="ECO:0000256" key="3">
    <source>
        <dbReference type="ARBA" id="ARBA00007380"/>
    </source>
</evidence>
<evidence type="ECO:0000259" key="12">
    <source>
        <dbReference type="PROSITE" id="PS50075"/>
    </source>
</evidence>
<evidence type="ECO:0000256" key="6">
    <source>
        <dbReference type="ARBA" id="ARBA00022553"/>
    </source>
</evidence>
<dbReference type="InterPro" id="IPR009081">
    <property type="entry name" value="PP-bd_ACP"/>
</dbReference>
<dbReference type="PROSITE" id="PS00455">
    <property type="entry name" value="AMP_BINDING"/>
    <property type="match status" value="2"/>
</dbReference>
<dbReference type="InterPro" id="IPR001242">
    <property type="entry name" value="Condensation_dom"/>
</dbReference>
<dbReference type="SMART" id="SM00823">
    <property type="entry name" value="PKS_PP"/>
    <property type="match status" value="2"/>
</dbReference>
<dbReference type="Gene3D" id="3.40.50.980">
    <property type="match status" value="2"/>
</dbReference>
<dbReference type="InterPro" id="IPR057737">
    <property type="entry name" value="Condensation_MtbB-like"/>
</dbReference>
<feature type="region of interest" description="Disordered" evidence="11">
    <location>
        <begin position="1725"/>
        <end position="1747"/>
    </location>
</feature>
<evidence type="ECO:0000256" key="9">
    <source>
        <dbReference type="ARBA" id="ARBA00023098"/>
    </source>
</evidence>
<dbReference type="Pfam" id="PF00550">
    <property type="entry name" value="PP-binding"/>
    <property type="match status" value="1"/>
</dbReference>
<keyword evidence="5" id="KW-0596">Phosphopantetheine</keyword>
<dbReference type="InterPro" id="IPR020845">
    <property type="entry name" value="AMP-binding_CS"/>
</dbReference>
<dbReference type="Proteomes" id="UP001589535">
    <property type="component" value="Unassembled WGS sequence"/>
</dbReference>
<protein>
    <recommendedName>
        <fullName evidence="4">Phenyloxazoline synthase MbtB</fullName>
    </recommendedName>
    <alternativeName>
        <fullName evidence="10">Mycobactin synthetase protein B</fullName>
    </alternativeName>
</protein>
<dbReference type="InterPro" id="IPR010071">
    <property type="entry name" value="AA_adenyl_dom"/>
</dbReference>
<evidence type="ECO:0000256" key="2">
    <source>
        <dbReference type="ARBA" id="ARBA00005102"/>
    </source>
</evidence>
<dbReference type="CDD" id="cd12114">
    <property type="entry name" value="A_NRPS_TlmIV_like"/>
    <property type="match status" value="1"/>
</dbReference>
<dbReference type="Pfam" id="PF00668">
    <property type="entry name" value="Condensation"/>
    <property type="match status" value="1"/>
</dbReference>
<comment type="caution">
    <text evidence="13">The sequence shown here is derived from an EMBL/GenBank/DDBJ whole genome shotgun (WGS) entry which is preliminary data.</text>
</comment>
<dbReference type="Pfam" id="PF00501">
    <property type="entry name" value="AMP-binding"/>
    <property type="match status" value="2"/>
</dbReference>
<evidence type="ECO:0000256" key="4">
    <source>
        <dbReference type="ARBA" id="ARBA00016743"/>
    </source>
</evidence>
<dbReference type="Gene3D" id="1.10.1200.10">
    <property type="entry name" value="ACP-like"/>
    <property type="match status" value="2"/>
</dbReference>
<dbReference type="SUPFAM" id="SSF47336">
    <property type="entry name" value="ACP-like"/>
    <property type="match status" value="2"/>
</dbReference>
<organism evidence="13 14">
    <name type="scientific">Amycolatopsis plumensis</name>
    <dbReference type="NCBI Taxonomy" id="236508"/>
    <lineage>
        <taxon>Bacteria</taxon>
        <taxon>Bacillati</taxon>
        <taxon>Actinomycetota</taxon>
        <taxon>Actinomycetes</taxon>
        <taxon>Pseudonocardiales</taxon>
        <taxon>Pseudonocardiaceae</taxon>
        <taxon>Amycolatopsis</taxon>
    </lineage>
</organism>
<keyword evidence="14" id="KW-1185">Reference proteome</keyword>
<feature type="domain" description="Carrier" evidence="12">
    <location>
        <begin position="1635"/>
        <end position="1710"/>
    </location>
</feature>
<keyword evidence="6" id="KW-0597">Phosphoprotein</keyword>
<proteinExistence type="inferred from homology"/>
<sequence>MSERAGNTPTIVDVLTRNAYDEPDRTALSFREGPGSSITCSLTTSELHTRALAVAEALRAVSKPYERVLVLTSSMPDYLVAVCGCLYAAMCAVPLGFSAVGKQPGTHAMIAGAGRDAAVSAILTTAAEASEAQLQWESADGYPVAWIAVDEQVRPSTAEPAPMVCRPDGLAMLLYTSGSTSSPKGVMNSHASMVAGIEKMVRMTGIPDHSSVVNWVPVHHGIGLIGHVLLSQYIAGDCTLLRTEDVVARPASWLETISSTDSPVYSGGPNFLYDRCASLVTDTETAGLDLSTWHSALVAGERIRKNTVERFTSRFAASGLSPHAMFAVYGLTETTLLVSGRRAGDIGSITVDRAALEADIVRVAPDGIELVSCGDPGPATTVRIADPETGAEVAPDRVGEIWARGPFTAPGYWRRPEETVAVFGAHLSTGEGPFVRTGDLGFRHHDEIVVCGRLKELLIIRGRNIHPQDVEATAAEVHVATQAAPAAAFAVEGDEGERLVLVQAVGTAEGAAQIAAELRAAVTAHHRVDAEVLVVDAAAVPRTGAGKIRRGECRKLYLDGHLHPFATSEPGDVRMPAGDAVPAAEVRETITRQVRAALGSGAPEDLEASGATLARLGLDSLRGMMLRYQLERATGVRLSLDELLLGSARDVIGKILAQSGGGAVAPASAFSVDTGQRYDPFPLTDLQQAYVTGRSEAYELGGVGTHYYREFDSETLDVHRFVGSLAKLVQRHDMLHATVSADGTQRVLPFREGDPLPVTVEDIRDLDDAEAARHLEETRSAMSHRVLPLDGGALFEVRITRVTDTKVRVHIGVDLLIADVRSIQIFYDDWEQLYNGKELPPLTGEVAFRDYLLAVEEPAGDAARDYWLRRIESMPGAPNLPLVERARTAVPRFRRLESGLDSRMWTSITERAAKNDVTASAVLLAAYAVVLRTWSGTSRFLVNIPMFNRQPVHDRIDEVIGDFTTIVPLSVDVSGDCGITEYAARIQRQLLSDMDHREFSGIEVLRELALRDGTATGAIAPVVFASGRGQGRGYLTGEWIGEPVYAISQTPQVWVDNQTYEKDGELHFNWDTVEGLFPEGVIEEMFAAYCDVLSTLAHDDTGWEQGTGSLLPSWQQRIIDQANDTAAPIDVELLHTPLLTRARANPTTPAVFDRGTWTTYGELHVRACRTARTLRSHGVGPGQCIAVSMNKSTEQITAVLAILLAGGAYVPIDPELPEQRRHHMVTHAGVRLIVTDQQHLTWPTGTEVVRPDTAPIDPTETTVPPESLADLDDLAYVIYTSGSTGQPKGVAVSHRAAANTCLDINQRFAITPHDRALALSSLSFDLSVWDIFGVLGAGGSLVLPHTNRDPAHWHHLITTQNVTLWNSVPALMTMYTDHLPPTTAAATLRLVMLSGDWIPLTLPPKIKATHPRTRIISLGGATEAAIWSVYHPITDTTPTDWPSIPYGTPLANQQLHILNDQLQPCPIHTTGNLYISGTGLASGYHNDPEKTIASFFTHPDTGKRLYKTGDLARRHPDGTIEFQGRNDTQVKINGHRIELGEIETTLGRHPGIHTAIATTTGTRHHKQIHAYIYPHPTSTTTTELLATIHRHLADTLPHHMHPHTTTILTHLPLTPNGKINRNNLPHPTTTTSIDPPAGAVEKRILAIFEEVLESRGISVTANFFDIGLDSVVMVKVHRVLCEKLGREFPLTALFENPSMRHLAAHFGGSDETEDAVAATFARARRRRARRHPQTITNDSGDSHDFHA</sequence>
<reference evidence="13 14" key="1">
    <citation type="submission" date="2024-09" db="EMBL/GenBank/DDBJ databases">
        <authorList>
            <person name="Sun Q."/>
            <person name="Mori K."/>
        </authorList>
    </citation>
    <scope>NUCLEOTIDE SEQUENCE [LARGE SCALE GENOMIC DNA]</scope>
    <source>
        <strain evidence="13 14">JCM 13852</strain>
    </source>
</reference>
<dbReference type="InterPro" id="IPR025110">
    <property type="entry name" value="AMP-bd_C"/>
</dbReference>
<evidence type="ECO:0000256" key="10">
    <source>
        <dbReference type="ARBA" id="ARBA00033440"/>
    </source>
</evidence>
<evidence type="ECO:0000256" key="1">
    <source>
        <dbReference type="ARBA" id="ARBA00001957"/>
    </source>
</evidence>
<keyword evidence="8" id="KW-0276">Fatty acid metabolism</keyword>
<dbReference type="SUPFAM" id="SSF52777">
    <property type="entry name" value="CoA-dependent acyltransferases"/>
    <property type="match status" value="2"/>
</dbReference>
<dbReference type="InterPro" id="IPR023213">
    <property type="entry name" value="CAT-like_dom_sf"/>
</dbReference>
<dbReference type="PANTHER" id="PTHR45527:SF10">
    <property type="entry name" value="PYOCHELIN SYNTHASE PCHF"/>
    <property type="match status" value="1"/>
</dbReference>
<feature type="domain" description="Carrier" evidence="12">
    <location>
        <begin position="584"/>
        <end position="663"/>
    </location>
</feature>
<dbReference type="InterPro" id="IPR036736">
    <property type="entry name" value="ACP-like_sf"/>
</dbReference>
<dbReference type="Gene3D" id="3.30.559.10">
    <property type="entry name" value="Chloramphenicol acetyltransferase-like domain"/>
    <property type="match status" value="1"/>
</dbReference>
<evidence type="ECO:0000256" key="11">
    <source>
        <dbReference type="SAM" id="MobiDB-lite"/>
    </source>
</evidence>
<dbReference type="SUPFAM" id="SSF56801">
    <property type="entry name" value="Acetyl-CoA synthetase-like"/>
    <property type="match status" value="2"/>
</dbReference>